<comment type="caution">
    <text evidence="2">The sequence shown here is derived from an EMBL/GenBank/DDBJ whole genome shotgun (WGS) entry which is preliminary data.</text>
</comment>
<dbReference type="Proteomes" id="UP000233551">
    <property type="component" value="Unassembled WGS sequence"/>
</dbReference>
<name>A0A2I0J1K4_PUNGR</name>
<feature type="region of interest" description="Disordered" evidence="1">
    <location>
        <begin position="47"/>
        <end position="72"/>
    </location>
</feature>
<protein>
    <submittedName>
        <fullName evidence="2">Uncharacterized protein</fullName>
    </submittedName>
</protein>
<organism evidence="2 3">
    <name type="scientific">Punica granatum</name>
    <name type="common">Pomegranate</name>
    <dbReference type="NCBI Taxonomy" id="22663"/>
    <lineage>
        <taxon>Eukaryota</taxon>
        <taxon>Viridiplantae</taxon>
        <taxon>Streptophyta</taxon>
        <taxon>Embryophyta</taxon>
        <taxon>Tracheophyta</taxon>
        <taxon>Spermatophyta</taxon>
        <taxon>Magnoliopsida</taxon>
        <taxon>eudicotyledons</taxon>
        <taxon>Gunneridae</taxon>
        <taxon>Pentapetalae</taxon>
        <taxon>rosids</taxon>
        <taxon>malvids</taxon>
        <taxon>Myrtales</taxon>
        <taxon>Lythraceae</taxon>
        <taxon>Punica</taxon>
    </lineage>
</organism>
<proteinExistence type="predicted"/>
<evidence type="ECO:0000313" key="3">
    <source>
        <dbReference type="Proteomes" id="UP000233551"/>
    </source>
</evidence>
<keyword evidence="3" id="KW-1185">Reference proteome</keyword>
<reference evidence="2 3" key="1">
    <citation type="submission" date="2017-11" db="EMBL/GenBank/DDBJ databases">
        <title>De-novo sequencing of pomegranate (Punica granatum L.) genome.</title>
        <authorList>
            <person name="Akparov Z."/>
            <person name="Amiraslanov A."/>
            <person name="Hajiyeva S."/>
            <person name="Abbasov M."/>
            <person name="Kaur K."/>
            <person name="Hamwieh A."/>
            <person name="Solovyev V."/>
            <person name="Salamov A."/>
            <person name="Braich B."/>
            <person name="Kosarev P."/>
            <person name="Mahmoud A."/>
            <person name="Hajiyev E."/>
            <person name="Babayeva S."/>
            <person name="Izzatullayeva V."/>
            <person name="Mammadov A."/>
            <person name="Mammadov A."/>
            <person name="Sharifova S."/>
            <person name="Ojaghi J."/>
            <person name="Eynullazada K."/>
            <person name="Bayramov B."/>
            <person name="Abdulazimova A."/>
            <person name="Shahmuradov I."/>
        </authorList>
    </citation>
    <scope>NUCLEOTIDE SEQUENCE [LARGE SCALE GENOMIC DNA]</scope>
    <source>
        <strain evidence="3">cv. AG2017</strain>
        <tissue evidence="2">Leaf</tissue>
    </source>
</reference>
<dbReference type="EMBL" id="PGOL01002144">
    <property type="protein sequence ID" value="PKI50115.1"/>
    <property type="molecule type" value="Genomic_DNA"/>
</dbReference>
<accession>A0A2I0J1K4</accession>
<sequence length="239" mass="26843">MSASRSHNLGVSTFPWGRVMDTRENESPLPVYDSKVESRFGLRIQERSKPARQGIDSLSSSNGYSDHEGRFPHEPKLRCIGTTCPRTLLGTKWRVEARPNSILGLRVLDVYGRWTHDRWFGTFDPVQNVSYGLELKPRSSSKRTRSTHKLKETGGAKCHECTKASILIHGNQTTFHGPSPLMPLVRFLKCPEVGEMGEIARCEPPRPVVCVNRSLGSSRVMGEPRVSQENSRSARELSK</sequence>
<feature type="region of interest" description="Disordered" evidence="1">
    <location>
        <begin position="220"/>
        <end position="239"/>
    </location>
</feature>
<dbReference type="AlphaFoldDB" id="A0A2I0J1K4"/>
<gene>
    <name evidence="2" type="ORF">CRG98_029492</name>
</gene>
<evidence type="ECO:0000256" key="1">
    <source>
        <dbReference type="SAM" id="MobiDB-lite"/>
    </source>
</evidence>
<evidence type="ECO:0000313" key="2">
    <source>
        <dbReference type="EMBL" id="PKI50115.1"/>
    </source>
</evidence>